<reference evidence="9" key="2">
    <citation type="submission" date="2025-09" db="UniProtKB">
        <authorList>
            <consortium name="Ensembl"/>
        </authorList>
    </citation>
    <scope>IDENTIFICATION</scope>
</reference>
<dbReference type="FunFam" id="2.30.29.30:FF:000078">
    <property type="entry name" value="Guanine nucleotide exchange factor DBS"/>
    <property type="match status" value="1"/>
</dbReference>
<dbReference type="OMA" id="MFHRRQV"/>
<protein>
    <submittedName>
        <fullName evidence="9">MCF.2 cell line derived transforming sequence like</fullName>
    </submittedName>
</protein>
<dbReference type="CDD" id="cd00160">
    <property type="entry name" value="RhoGEF"/>
    <property type="match status" value="1"/>
</dbReference>
<dbReference type="GeneTree" id="ENSGT00940000157874"/>
<dbReference type="Ensembl" id="ENSSTUT00000018112.1">
    <property type="protein sequence ID" value="ENSSTUP00000017198.1"/>
    <property type="gene ID" value="ENSSTUG00000004646.1"/>
</dbReference>
<dbReference type="SMART" id="SM00516">
    <property type="entry name" value="SEC14"/>
    <property type="match status" value="1"/>
</dbReference>
<evidence type="ECO:0000256" key="2">
    <source>
        <dbReference type="ARBA" id="ARBA00022658"/>
    </source>
</evidence>
<keyword evidence="5" id="KW-0812">Transmembrane</keyword>
<dbReference type="InterPro" id="IPR001849">
    <property type="entry name" value="PH_domain"/>
</dbReference>
<keyword evidence="2" id="KW-0344">Guanine-nucleotide releasing factor</keyword>
<keyword evidence="5" id="KW-0472">Membrane</keyword>
<comment type="similarity">
    <text evidence="3">Belongs to the MCF2 family.</text>
</comment>
<evidence type="ECO:0000256" key="5">
    <source>
        <dbReference type="SAM" id="Phobius"/>
    </source>
</evidence>
<evidence type="ECO:0000256" key="1">
    <source>
        <dbReference type="ARBA" id="ARBA00022553"/>
    </source>
</evidence>
<dbReference type="GO" id="GO:0005737">
    <property type="term" value="C:cytoplasm"/>
    <property type="evidence" value="ECO:0007669"/>
    <property type="project" value="TreeGrafter"/>
</dbReference>
<dbReference type="CDD" id="cd01227">
    <property type="entry name" value="PH_Dbs"/>
    <property type="match status" value="1"/>
</dbReference>
<feature type="domain" description="PH" evidence="6">
    <location>
        <begin position="794"/>
        <end position="910"/>
    </location>
</feature>
<dbReference type="AlphaFoldDB" id="A0A673X734"/>
<feature type="region of interest" description="Disordered" evidence="4">
    <location>
        <begin position="961"/>
        <end position="982"/>
    </location>
</feature>
<dbReference type="SMART" id="SM00325">
    <property type="entry name" value="RhoGEF"/>
    <property type="match status" value="1"/>
</dbReference>
<dbReference type="SUPFAM" id="SSF46966">
    <property type="entry name" value="Spectrin repeat"/>
    <property type="match status" value="1"/>
</dbReference>
<evidence type="ECO:0000259" key="7">
    <source>
        <dbReference type="PROSITE" id="PS50010"/>
    </source>
</evidence>
<evidence type="ECO:0000256" key="4">
    <source>
        <dbReference type="SAM" id="MobiDB-lite"/>
    </source>
</evidence>
<dbReference type="InterPro" id="IPR051336">
    <property type="entry name" value="RhoGEF_Guanine_NuclExch_SF"/>
</dbReference>
<feature type="domain" description="CRAL-TRIO" evidence="8">
    <location>
        <begin position="34"/>
        <end position="211"/>
    </location>
</feature>
<dbReference type="SMART" id="SM00233">
    <property type="entry name" value="PH"/>
    <property type="match status" value="1"/>
</dbReference>
<dbReference type="CDD" id="cd00170">
    <property type="entry name" value="SEC14"/>
    <property type="match status" value="1"/>
</dbReference>
<dbReference type="SUPFAM" id="SSF52087">
    <property type="entry name" value="CRAL/TRIO domain"/>
    <property type="match status" value="1"/>
</dbReference>
<dbReference type="Pfam" id="PF22697">
    <property type="entry name" value="SOS1_NGEF_PH"/>
    <property type="match status" value="1"/>
</dbReference>
<evidence type="ECO:0000256" key="3">
    <source>
        <dbReference type="ARBA" id="ARBA00049987"/>
    </source>
</evidence>
<proteinExistence type="inferred from homology"/>
<evidence type="ECO:0000259" key="6">
    <source>
        <dbReference type="PROSITE" id="PS50003"/>
    </source>
</evidence>
<dbReference type="InterPro" id="IPR055251">
    <property type="entry name" value="SOS1_NGEF_PH"/>
</dbReference>
<dbReference type="Proteomes" id="UP000472277">
    <property type="component" value="Chromosome 20"/>
</dbReference>
<sequence length="1102" mass="126023">MERHQTMCFVFDTIPLMPLQPLPRACPPHLSCHQPPVIDRSLFHEIMQQESSPLCAIDITPDLRKQFAYLSGGRGQNGSPIIVFPEFPAFGEIQEREFHNVLTYLTSIPSLSAAGVGFILVIDRRQDRWAAVKGTLLRIAGSFPGNLQLVLVLRPTTLFQRTLSDILFKFNKDEFKMKVPMIMLSSVTELHSYIDRTQLTTELGGTQEYSHEKWISHRTAIEGFALMVKRTAQILQSFGTELAETELPNDIQATSNLLGTHINKKSKMKEDLLVALGQGSRLLESINEPVVRDPDHNMNRDELENLATVQRLLSQLNETERAFDEFWERHKTKLEQCLLLRHFEHNYREVRCLLDQVAERLTAFSEVGISPAHADHIFHELSSHEERVCVLDRAQALAREGDELIQNSHYAEDSIQPKCIELRAVNEELRTYLRAKKDHLLRAIELHHSLERAAKWCDDGIYLLASQPVDKCQSHDGAESALQEIERYLDTAGQNKLTDPSAICRDYETVLNQEFRKVFQKQVSMQEMFEKRRVSLKKLAAKHTRPVQPVAPRPEAIKSPLSSPGQSLYTTCPEVLPLQSNRSASMSEEDENLAILRQHVMNELLETERAYVEELLCVLQGYASEMDNPAMASLMPIPLQNKKDVLFGNMPEIYHFHKTTFLRELEEYEDRPELVGRCFLERMTDLQIYEKYCQNKPRSESLWRQCSDCSFFQECQKKLEHKLGLDSYLLKPVQRITKYQLLLKELLKYSKGCEGSEALQEALTSILGILKAVNDSMHLIAITGYDGNMGDLGRLLMQGSFSVWTEHKKGHAKVKDLARFKPMQRHLFLHEKALLFCKRREENGEGYEKAPSYSFKQSLNMSAVGITENAKGDNKKFEVWCNSREEVYIVQAPTSEVKTTWVKEIRKVLTTQLEAYRGRQGVCLWQTWSSVCFRLHKTPNSYVPFLPPLGWTKGSLSLDANEENDGYSSPEEPLNSDPEDEGGKKLVSVPVLSWGKVVVKGLCVFLCWCRFVKNLKTKQEGWVTAANILTLIGESKSCQSLTSSGKTPSPCRIMWRGVCVCVCVYIYIYLLNHLLTSGLPVYACVYSRGQWLREPQHFIQLL</sequence>
<gene>
    <name evidence="9" type="primary">MCF2L</name>
</gene>
<name>A0A673X734_SALTR</name>
<dbReference type="InterPro" id="IPR035899">
    <property type="entry name" value="DBL_dom_sf"/>
</dbReference>
<keyword evidence="1" id="KW-0597">Phosphoprotein</keyword>
<dbReference type="PANTHER" id="PTHR22826">
    <property type="entry name" value="RHO GUANINE EXCHANGE FACTOR-RELATED"/>
    <property type="match status" value="1"/>
</dbReference>
<dbReference type="InterPro" id="IPR001251">
    <property type="entry name" value="CRAL-TRIO_dom"/>
</dbReference>
<dbReference type="InterPro" id="IPR000219">
    <property type="entry name" value="DH_dom"/>
</dbReference>
<feature type="region of interest" description="Disordered" evidence="4">
    <location>
        <begin position="544"/>
        <end position="564"/>
    </location>
</feature>
<organism evidence="9 10">
    <name type="scientific">Salmo trutta</name>
    <name type="common">Brown trout</name>
    <dbReference type="NCBI Taxonomy" id="8032"/>
    <lineage>
        <taxon>Eukaryota</taxon>
        <taxon>Metazoa</taxon>
        <taxon>Chordata</taxon>
        <taxon>Craniata</taxon>
        <taxon>Vertebrata</taxon>
        <taxon>Euteleostomi</taxon>
        <taxon>Actinopterygii</taxon>
        <taxon>Neopterygii</taxon>
        <taxon>Teleostei</taxon>
        <taxon>Protacanthopterygii</taxon>
        <taxon>Salmoniformes</taxon>
        <taxon>Salmonidae</taxon>
        <taxon>Salmoninae</taxon>
        <taxon>Salmo</taxon>
    </lineage>
</organism>
<dbReference type="Gene3D" id="2.30.29.30">
    <property type="entry name" value="Pleckstrin-homology domain (PH domain)/Phosphotyrosine-binding domain (PTB)"/>
    <property type="match status" value="1"/>
</dbReference>
<dbReference type="PROSITE" id="PS50010">
    <property type="entry name" value="DH_2"/>
    <property type="match status" value="1"/>
</dbReference>
<evidence type="ECO:0000259" key="8">
    <source>
        <dbReference type="PROSITE" id="PS50191"/>
    </source>
</evidence>
<dbReference type="InterPro" id="IPR011993">
    <property type="entry name" value="PH-like_dom_sf"/>
</dbReference>
<dbReference type="GO" id="GO:0005085">
    <property type="term" value="F:guanyl-nucleotide exchange factor activity"/>
    <property type="evidence" value="ECO:0007669"/>
    <property type="project" value="UniProtKB-KW"/>
</dbReference>
<dbReference type="PROSITE" id="PS00741">
    <property type="entry name" value="DH_1"/>
    <property type="match status" value="1"/>
</dbReference>
<keyword evidence="5" id="KW-1133">Transmembrane helix</keyword>
<dbReference type="SUPFAM" id="SSF48065">
    <property type="entry name" value="DBL homology domain (DH-domain)"/>
    <property type="match status" value="1"/>
</dbReference>
<reference evidence="9" key="1">
    <citation type="submission" date="2025-08" db="UniProtKB">
        <authorList>
            <consortium name="Ensembl"/>
        </authorList>
    </citation>
    <scope>IDENTIFICATION</scope>
</reference>
<dbReference type="Pfam" id="PF23289">
    <property type="entry name" value="Spectrin_5"/>
    <property type="match status" value="1"/>
</dbReference>
<evidence type="ECO:0000313" key="10">
    <source>
        <dbReference type="Proteomes" id="UP000472277"/>
    </source>
</evidence>
<feature type="transmembrane region" description="Helical" evidence="5">
    <location>
        <begin position="1053"/>
        <end position="1071"/>
    </location>
</feature>
<dbReference type="Gene3D" id="1.20.900.10">
    <property type="entry name" value="Dbl homology (DH) domain"/>
    <property type="match status" value="1"/>
</dbReference>
<dbReference type="GO" id="GO:0035025">
    <property type="term" value="P:positive regulation of Rho protein signal transduction"/>
    <property type="evidence" value="ECO:0007669"/>
    <property type="project" value="TreeGrafter"/>
</dbReference>
<accession>A0A673X734</accession>
<dbReference type="Pfam" id="PF13716">
    <property type="entry name" value="CRAL_TRIO_2"/>
    <property type="match status" value="1"/>
</dbReference>
<dbReference type="Pfam" id="PF00621">
    <property type="entry name" value="RhoGEF"/>
    <property type="match status" value="1"/>
</dbReference>
<dbReference type="PROSITE" id="PS50003">
    <property type="entry name" value="PH_DOMAIN"/>
    <property type="match status" value="1"/>
</dbReference>
<dbReference type="InterPro" id="IPR056466">
    <property type="entry name" value="Spectrin_DBS"/>
</dbReference>
<dbReference type="Gene3D" id="1.20.58.60">
    <property type="match status" value="1"/>
</dbReference>
<dbReference type="SUPFAM" id="SSF50729">
    <property type="entry name" value="PH domain-like"/>
    <property type="match status" value="1"/>
</dbReference>
<dbReference type="GO" id="GO:0035556">
    <property type="term" value="P:intracellular signal transduction"/>
    <property type="evidence" value="ECO:0007669"/>
    <property type="project" value="InterPro"/>
</dbReference>
<feature type="domain" description="DH" evidence="7">
    <location>
        <begin position="596"/>
        <end position="776"/>
    </location>
</feature>
<dbReference type="PANTHER" id="PTHR22826:SF115">
    <property type="entry name" value="GUANINE NUCLEOTIDE EXCHANGE FACTOR DBS"/>
    <property type="match status" value="1"/>
</dbReference>
<dbReference type="InterPro" id="IPR035534">
    <property type="entry name" value="DBS_PH"/>
</dbReference>
<dbReference type="InterPro" id="IPR036865">
    <property type="entry name" value="CRAL-TRIO_dom_sf"/>
</dbReference>
<keyword evidence="10" id="KW-1185">Reference proteome</keyword>
<dbReference type="PROSITE" id="PS50191">
    <property type="entry name" value="CRAL_TRIO"/>
    <property type="match status" value="1"/>
</dbReference>
<evidence type="ECO:0000313" key="9">
    <source>
        <dbReference type="Ensembl" id="ENSSTUP00000017198.1"/>
    </source>
</evidence>
<dbReference type="InterPro" id="IPR001331">
    <property type="entry name" value="GDS_CDC24_CS"/>
</dbReference>